<protein>
    <recommendedName>
        <fullName evidence="7">Reverse transcriptase RNase H-like domain-containing protein</fullName>
    </recommendedName>
</protein>
<keyword evidence="9" id="KW-1185">Reference proteome</keyword>
<evidence type="ECO:0000259" key="7">
    <source>
        <dbReference type="Pfam" id="PF17917"/>
    </source>
</evidence>
<evidence type="ECO:0000313" key="9">
    <source>
        <dbReference type="Proteomes" id="UP001558613"/>
    </source>
</evidence>
<evidence type="ECO:0000256" key="5">
    <source>
        <dbReference type="ARBA" id="ARBA00022801"/>
    </source>
</evidence>
<name>A0ABR3LVL7_9TELE</name>
<dbReference type="CDD" id="cd09274">
    <property type="entry name" value="RNase_HI_RT_Ty3"/>
    <property type="match status" value="1"/>
</dbReference>
<evidence type="ECO:0000256" key="6">
    <source>
        <dbReference type="ARBA" id="ARBA00022918"/>
    </source>
</evidence>
<dbReference type="EMBL" id="JAYMGO010000019">
    <property type="protein sequence ID" value="KAL1255483.1"/>
    <property type="molecule type" value="Genomic_DNA"/>
</dbReference>
<keyword evidence="2" id="KW-0548">Nucleotidyltransferase</keyword>
<accession>A0ABR3LVL7</accession>
<gene>
    <name evidence="8" type="ORF">QQF64_013544</name>
</gene>
<organism evidence="8 9">
    <name type="scientific">Cirrhinus molitorella</name>
    <name type="common">mud carp</name>
    <dbReference type="NCBI Taxonomy" id="172907"/>
    <lineage>
        <taxon>Eukaryota</taxon>
        <taxon>Metazoa</taxon>
        <taxon>Chordata</taxon>
        <taxon>Craniata</taxon>
        <taxon>Vertebrata</taxon>
        <taxon>Euteleostomi</taxon>
        <taxon>Actinopterygii</taxon>
        <taxon>Neopterygii</taxon>
        <taxon>Teleostei</taxon>
        <taxon>Ostariophysi</taxon>
        <taxon>Cypriniformes</taxon>
        <taxon>Cyprinidae</taxon>
        <taxon>Labeoninae</taxon>
        <taxon>Labeonini</taxon>
        <taxon>Cirrhinus</taxon>
    </lineage>
</organism>
<dbReference type="Pfam" id="PF17917">
    <property type="entry name" value="RT_RNaseH"/>
    <property type="match status" value="1"/>
</dbReference>
<sequence>MVYTDASSTGLGAVLAQFPPTFGATEEVLVYASRTLTGAEKNYSTTERECLAVVWAVERWHHYLEGKSFIVVTDHASLLWVFNTTQVNSRLIRWALKLQEFEFTLEYRKGKLNSAPDALPS</sequence>
<keyword evidence="1" id="KW-0808">Transferase</keyword>
<dbReference type="SUPFAM" id="SSF56672">
    <property type="entry name" value="DNA/RNA polymerases"/>
    <property type="match status" value="1"/>
</dbReference>
<evidence type="ECO:0000256" key="3">
    <source>
        <dbReference type="ARBA" id="ARBA00022722"/>
    </source>
</evidence>
<dbReference type="Proteomes" id="UP001558613">
    <property type="component" value="Unassembled WGS sequence"/>
</dbReference>
<keyword evidence="4" id="KW-0255">Endonuclease</keyword>
<reference evidence="8 9" key="1">
    <citation type="submission" date="2023-09" db="EMBL/GenBank/DDBJ databases">
        <authorList>
            <person name="Wang M."/>
        </authorList>
    </citation>
    <scope>NUCLEOTIDE SEQUENCE [LARGE SCALE GENOMIC DNA]</scope>
    <source>
        <strain evidence="8">GT-2023</strain>
        <tissue evidence="8">Liver</tissue>
    </source>
</reference>
<keyword evidence="3" id="KW-0540">Nuclease</keyword>
<comment type="caution">
    <text evidence="8">The sequence shown here is derived from an EMBL/GenBank/DDBJ whole genome shotgun (WGS) entry which is preliminary data.</text>
</comment>
<evidence type="ECO:0000256" key="4">
    <source>
        <dbReference type="ARBA" id="ARBA00022759"/>
    </source>
</evidence>
<dbReference type="Gene3D" id="3.10.20.370">
    <property type="match status" value="1"/>
</dbReference>
<evidence type="ECO:0000313" key="8">
    <source>
        <dbReference type="EMBL" id="KAL1255483.1"/>
    </source>
</evidence>
<evidence type="ECO:0000256" key="2">
    <source>
        <dbReference type="ARBA" id="ARBA00022695"/>
    </source>
</evidence>
<dbReference type="PANTHER" id="PTHR34072">
    <property type="entry name" value="ENZYMATIC POLYPROTEIN-RELATED"/>
    <property type="match status" value="1"/>
</dbReference>
<dbReference type="InterPro" id="IPR043502">
    <property type="entry name" value="DNA/RNA_pol_sf"/>
</dbReference>
<proteinExistence type="predicted"/>
<dbReference type="PANTHER" id="PTHR34072:SF28">
    <property type="entry name" value="RIBONUCLEASE H"/>
    <property type="match status" value="1"/>
</dbReference>
<keyword evidence="6" id="KW-0695">RNA-directed DNA polymerase</keyword>
<keyword evidence="5" id="KW-0378">Hydrolase</keyword>
<dbReference type="InterPro" id="IPR041373">
    <property type="entry name" value="RT_RNaseH"/>
</dbReference>
<evidence type="ECO:0000256" key="1">
    <source>
        <dbReference type="ARBA" id="ARBA00022679"/>
    </source>
</evidence>
<feature type="domain" description="Reverse transcriptase RNase H-like" evidence="7">
    <location>
        <begin position="2"/>
        <end position="101"/>
    </location>
</feature>